<dbReference type="GO" id="GO:0005975">
    <property type="term" value="P:carbohydrate metabolic process"/>
    <property type="evidence" value="ECO:0007669"/>
    <property type="project" value="UniProtKB-ARBA"/>
</dbReference>
<keyword evidence="2" id="KW-0732">Signal</keyword>
<sequence length="1270" mass="130572">MRGVSSLAVGMILALLAGFVSAVGIAAPASAATADYTVEITSTSTVPIYDAFTYTVTVAADTASGPSTGTVLTAQLPVGLEFSGVPTGGDSPVASAAWDPATRTVVFTLKDLTEPLTSFVFGVNQVGNTVKDANTVYDTTISGSPSEGGAVPADSATTAVTGNFTYSSGKTQSTVTGSNNRDVTYYFNMSTPDWAPSTTETFTTWGQRFVDQLPAGAVVTGTSTGLGTWVISGSSATGQTATWTRDQAAYGPTAGYLSGTGVDVWITVHYPAAVFPDGSRPPVNTVQSSVRDYSGNWHDIAPSSAQGPAMIGGSTKGVFVSKTANTAGAETETAGDGYFLRGYRVKASYLNSLDSDLLDTMVVTDGSTGGNVEYFEHLDIYRLVLDYNATLRAASVPVQLQYTTTADSSWQTMPGSFTSSALLEVLVQTTGSVGYENSTGFSADATINLPEGVQLNGWRIVLSPGGSDAAIPSGSEVTVTPGYIPLFASYVDGSTSSTPLVNTASVDGSLIGGAALPGATDTASTTFVDRVAIVTTVDAPATLPVGGTAVYTARIQNMNPTHDYTDGVMRVVLPEGVFYDTTVGATPVATTVYGTDIPVPTVGNGLTVTTETVTDAAGVAHQVVVFSFDELPSMRPLGEPSGTKPSPTGFDYNVPVTVVAQAYDPANTTAPVQSFAYTDDPRFASVPMDWYYAFFGNDSYDFDANRTRIAVWNDSSEVITAGGLLIGKLTRADAGDAWAVDAVVASPGTAEWQVYVSNVLPNPVTDLVVFDRLPFVNDGRGSAFDVAIAAAIAGAPAGSTVEYSANATAADNGTWSADPTGATSFRLSVPSLATGEDFTLVVPSTVPAGLAYADAATNNVTATGIYNAVDRSFESNPARITVEGHPDFTVVKKTNGVYYDTAPGATVASGSAVTWTYEVTNTGDTPLDAITVADSFQAGDGSTGSLTPTTTVAGALLPGEVRTFTAQGVAVPGQYHNTATVTATAVDASGELLGQQPDTAADESWYVAGEVGLDVVKQTNGEDVDSAPGLVLTPGTDATWTYVVTNTGTLPLSEIVVTDVDGDDNLVFSKTIDALAPGESVTLSATGTSVEGQYHNTVTVTAANPVAGGEISAADDSYYYGAVPGFEVSKKVATSSEGPWSEKVVVDSGGDVFWQITITNTGNTTLTDVNVSDPTVGEIPAVAQILPGESTVIIVEQTNVREGYVNTVRVSATDEFGTDIGEQEDTAAVEVTADGLAITGFAGAGAAVGIAAILLLGGLAMIRRRQRVLS</sequence>
<keyword evidence="1" id="KW-0812">Transmembrane</keyword>
<feature type="domain" description="DUF7507" evidence="3">
    <location>
        <begin position="1013"/>
        <end position="1105"/>
    </location>
</feature>
<evidence type="ECO:0000259" key="3">
    <source>
        <dbReference type="Pfam" id="PF24346"/>
    </source>
</evidence>
<evidence type="ECO:0000313" key="5">
    <source>
        <dbReference type="Proteomes" id="UP001244427"/>
    </source>
</evidence>
<dbReference type="Gene3D" id="2.60.40.10">
    <property type="entry name" value="Immunoglobulins"/>
    <property type="match status" value="1"/>
</dbReference>
<dbReference type="Proteomes" id="UP001244427">
    <property type="component" value="Unassembled WGS sequence"/>
</dbReference>
<dbReference type="AlphaFoldDB" id="A0AAW8ESC8"/>
<feature type="signal peptide" evidence="2">
    <location>
        <begin position="1"/>
        <end position="22"/>
    </location>
</feature>
<dbReference type="PANTHER" id="PTHR34819:SF3">
    <property type="entry name" value="CELL SURFACE PROTEIN"/>
    <property type="match status" value="1"/>
</dbReference>
<evidence type="ECO:0000256" key="2">
    <source>
        <dbReference type="SAM" id="SignalP"/>
    </source>
</evidence>
<proteinExistence type="predicted"/>
<dbReference type="Pfam" id="PF24346">
    <property type="entry name" value="DUF7507"/>
    <property type="match status" value="3"/>
</dbReference>
<keyword evidence="5" id="KW-1185">Reference proteome</keyword>
<dbReference type="InterPro" id="IPR055354">
    <property type="entry name" value="DUF7507"/>
</dbReference>
<evidence type="ECO:0000313" key="4">
    <source>
        <dbReference type="EMBL" id="MDQ0646206.1"/>
    </source>
</evidence>
<keyword evidence="1" id="KW-1133">Transmembrane helix</keyword>
<gene>
    <name evidence="4" type="ORF">QFZ53_000402</name>
</gene>
<feature type="domain" description="DUF7507" evidence="3">
    <location>
        <begin position="886"/>
        <end position="986"/>
    </location>
</feature>
<dbReference type="EMBL" id="JAUSXV010000001">
    <property type="protein sequence ID" value="MDQ0646206.1"/>
    <property type="molecule type" value="Genomic_DNA"/>
</dbReference>
<reference evidence="4 5" key="1">
    <citation type="submission" date="2023-07" db="EMBL/GenBank/DDBJ databases">
        <title>Comparative genomics of wheat-associated soil bacteria to identify genetic determinants of phenazine resistance.</title>
        <authorList>
            <person name="Mouncey N."/>
        </authorList>
    </citation>
    <scope>NUCLEOTIDE SEQUENCE [LARGE SCALE GENOMIC DNA]</scope>
    <source>
        <strain evidence="4 5">W4I9-1</strain>
    </source>
</reference>
<dbReference type="InterPro" id="IPR051172">
    <property type="entry name" value="Chlamydia_OmcB"/>
</dbReference>
<dbReference type="InterPro" id="IPR013783">
    <property type="entry name" value="Ig-like_fold"/>
</dbReference>
<evidence type="ECO:0000256" key="1">
    <source>
        <dbReference type="SAM" id="Phobius"/>
    </source>
</evidence>
<accession>A0AAW8ESC8</accession>
<name>A0AAW8ESC8_9MICO</name>
<feature type="chain" id="PRO_5043868952" description="DUF7507 domain-containing protein" evidence="2">
    <location>
        <begin position="23"/>
        <end position="1270"/>
    </location>
</feature>
<organism evidence="4 5">
    <name type="scientific">Microbacterium natoriense</name>
    <dbReference type="NCBI Taxonomy" id="284570"/>
    <lineage>
        <taxon>Bacteria</taxon>
        <taxon>Bacillati</taxon>
        <taxon>Actinomycetota</taxon>
        <taxon>Actinomycetes</taxon>
        <taxon>Micrococcales</taxon>
        <taxon>Microbacteriaceae</taxon>
        <taxon>Microbacterium</taxon>
    </lineage>
</organism>
<feature type="transmembrane region" description="Helical" evidence="1">
    <location>
        <begin position="1236"/>
        <end position="1262"/>
    </location>
</feature>
<protein>
    <recommendedName>
        <fullName evidence="3">DUF7507 domain-containing protein</fullName>
    </recommendedName>
</protein>
<dbReference type="PANTHER" id="PTHR34819">
    <property type="entry name" value="LARGE CYSTEINE-RICH PERIPLASMIC PROTEIN OMCB"/>
    <property type="match status" value="1"/>
</dbReference>
<feature type="domain" description="DUF7507" evidence="3">
    <location>
        <begin position="1142"/>
        <end position="1214"/>
    </location>
</feature>
<keyword evidence="1" id="KW-0472">Membrane</keyword>
<comment type="caution">
    <text evidence="4">The sequence shown here is derived from an EMBL/GenBank/DDBJ whole genome shotgun (WGS) entry which is preliminary data.</text>
</comment>